<gene>
    <name evidence="2" type="ORF">ACFONP_07215</name>
</gene>
<reference evidence="3" key="1">
    <citation type="journal article" date="2019" name="Int. J. Syst. Evol. Microbiol.">
        <title>The Global Catalogue of Microorganisms (GCM) 10K type strain sequencing project: providing services to taxonomists for standard genome sequencing and annotation.</title>
        <authorList>
            <consortium name="The Broad Institute Genomics Platform"/>
            <consortium name="The Broad Institute Genome Sequencing Center for Infectious Disease"/>
            <person name="Wu L."/>
            <person name="Ma J."/>
        </authorList>
    </citation>
    <scope>NUCLEOTIDE SEQUENCE [LARGE SCALE GENOMIC DNA]</scope>
    <source>
        <strain evidence="3">KCTC 22245</strain>
    </source>
</reference>
<evidence type="ECO:0000313" key="3">
    <source>
        <dbReference type="Proteomes" id="UP001595607"/>
    </source>
</evidence>
<dbReference type="RefSeq" id="WP_189570842.1">
    <property type="nucleotide sequence ID" value="NZ_BMXU01000001.1"/>
</dbReference>
<name>A0ABV7MAM8_9PROT</name>
<proteinExistence type="predicted"/>
<sequence length="102" mass="11147">MTDLRPPTPEELSAYHDGQLDPDRLVEVAQFLAENTTHDELMATDAAIRDGLKALHQPVSGDIPKILRAALDEQYPPPWFRRHAIALIAGTALLGLAAVLLT</sequence>
<dbReference type="Proteomes" id="UP001595607">
    <property type="component" value="Unassembled WGS sequence"/>
</dbReference>
<dbReference type="EMBL" id="JBHRVA010000002">
    <property type="protein sequence ID" value="MFC3302518.1"/>
    <property type="molecule type" value="Genomic_DNA"/>
</dbReference>
<protein>
    <submittedName>
        <fullName evidence="2">Anti-sigma factor family protein</fullName>
    </submittedName>
</protein>
<comment type="caution">
    <text evidence="2">The sequence shown here is derived from an EMBL/GenBank/DDBJ whole genome shotgun (WGS) entry which is preliminary data.</text>
</comment>
<accession>A0ABV7MAM8</accession>
<evidence type="ECO:0000313" key="2">
    <source>
        <dbReference type="EMBL" id="MFC3302518.1"/>
    </source>
</evidence>
<keyword evidence="3" id="KW-1185">Reference proteome</keyword>
<evidence type="ECO:0000256" key="1">
    <source>
        <dbReference type="SAM" id="Phobius"/>
    </source>
</evidence>
<keyword evidence="1" id="KW-0472">Membrane</keyword>
<keyword evidence="1" id="KW-0812">Transmembrane</keyword>
<organism evidence="2 3">
    <name type="scientific">Parvularcula lutaonensis</name>
    <dbReference type="NCBI Taxonomy" id="491923"/>
    <lineage>
        <taxon>Bacteria</taxon>
        <taxon>Pseudomonadati</taxon>
        <taxon>Pseudomonadota</taxon>
        <taxon>Alphaproteobacteria</taxon>
        <taxon>Parvularculales</taxon>
        <taxon>Parvularculaceae</taxon>
        <taxon>Parvularcula</taxon>
    </lineage>
</organism>
<keyword evidence="1" id="KW-1133">Transmembrane helix</keyword>
<feature type="transmembrane region" description="Helical" evidence="1">
    <location>
        <begin position="84"/>
        <end position="101"/>
    </location>
</feature>